<dbReference type="Pfam" id="PF00725">
    <property type="entry name" value="3HCDH"/>
    <property type="match status" value="1"/>
</dbReference>
<dbReference type="Gene3D" id="3.40.50.720">
    <property type="entry name" value="NAD(P)-binding Rossmann-like Domain"/>
    <property type="match status" value="1"/>
</dbReference>
<evidence type="ECO:0000256" key="5">
    <source>
        <dbReference type="ARBA" id="ARBA00023027"/>
    </source>
</evidence>
<dbReference type="Gene3D" id="1.10.1040.50">
    <property type="match status" value="1"/>
</dbReference>
<dbReference type="Proteomes" id="UP001143674">
    <property type="component" value="Unassembled WGS sequence"/>
</dbReference>
<dbReference type="SUPFAM" id="SSF48179">
    <property type="entry name" value="6-phosphogluconate dehydrogenase C-terminal domain-like"/>
    <property type="match status" value="2"/>
</dbReference>
<dbReference type="GO" id="GO:0070403">
    <property type="term" value="F:NAD+ binding"/>
    <property type="evidence" value="ECO:0007669"/>
    <property type="project" value="InterPro"/>
</dbReference>
<dbReference type="InterPro" id="IPR008927">
    <property type="entry name" value="6-PGluconate_DH-like_C_sf"/>
</dbReference>
<dbReference type="SUPFAM" id="SSF52096">
    <property type="entry name" value="ClpP/crotonase"/>
    <property type="match status" value="1"/>
</dbReference>
<protein>
    <submittedName>
        <fullName evidence="10">3-hydroxyacyl-CoA dehydrogenase/enoyl-CoA hydratase family protein</fullName>
    </submittedName>
</protein>
<evidence type="ECO:0000256" key="7">
    <source>
        <dbReference type="ARBA" id="ARBA00049556"/>
    </source>
</evidence>
<dbReference type="SUPFAM" id="SSF51735">
    <property type="entry name" value="NAD(P)-binding Rossmann-fold domains"/>
    <property type="match status" value="1"/>
</dbReference>
<proteinExistence type="predicted"/>
<accession>A0AAE3T5C0</accession>
<name>A0AAE3T5C0_RALSL</name>
<dbReference type="GO" id="GO:0016042">
    <property type="term" value="P:lipid catabolic process"/>
    <property type="evidence" value="ECO:0007669"/>
    <property type="project" value="UniProtKB-KW"/>
</dbReference>
<sequence length="838" mass="89192">MTRTELPPTQAQPQAGTRSNFIVRRVAVLGAGVMGAQIAAHLVNAKVPVTLFDLPAKDKDGGGALPASSAAKNGIVLKAIENLKKLSPAPLGVKDDAALIQIANYEDDIEKLRDCDLVIEAIAERMDWKHDLYKKVAPHIAPHAIFASNTSGLSITALSDGFDAELRSRFCGVHFFNPPRYMHLVELIPTAHTRGDILDKLETFLTSALGKGVVRAKDTPNFIANRVGIFSILAVFAESAKYGIPFDVVDDLTGSKLGRAKSATFRTADVVGLDTMAHVIKTMQDNLKDDPFAPVYATPPVLAKLVEAGALGQKTGAGFYKKEGKDIKVLDPQSGQYGPSGKTADEIVVRILKKAPAERLKLLRESTNPQAQFLWAVFRDVFHYIAVYLEQIADSAAEVDLAIRWGFGWNSGPFEDWQQAGWKQVAEWVKEDIDAGKALSNAPLPQWVFSGPVADNGGVHSAQGSWSASQGAFLSRSTLPVYGRQVFRAAIQGATTVDPLTYGKTIEETDAVRIWVDEAAGQDDVLVISFKSKMNTIGPSVIDGIVRAIDLAEAGYKGLVVWQPASLKLGAPGGPFSAGANLEEAMPAFMMGGAKGIEPFVKKFQDGMMRVKYANVPVVSAASGIALGGGCELLLHSAKRVAAFETYIGLVEVGVGLVPAGGGLKEVALAAARAAEAAGSTNLLPFLTGRFQSAAMAKVSGSALDAQKLGYLQPTDTIVFNVHELLHVARNEVRALADAGYRAPLRPAGIPVAGRSGIATIKASLANMRDGGFISPHDFTIASRIAEAVCGGDVEAGALVDEDWLLALERRAFVDLLGTAKTQERIMGMLQTGKPVRN</sequence>
<keyword evidence="4" id="KW-0560">Oxidoreductase</keyword>
<dbReference type="AlphaFoldDB" id="A0AAE3T5C0"/>
<dbReference type="PANTHER" id="PTHR48075">
    <property type="entry name" value="3-HYDROXYACYL-COA DEHYDROGENASE FAMILY PROTEIN"/>
    <property type="match status" value="1"/>
</dbReference>
<evidence type="ECO:0000256" key="2">
    <source>
        <dbReference type="ARBA" id="ARBA00022832"/>
    </source>
</evidence>
<comment type="caution">
    <text evidence="10">The sequence shown here is derived from an EMBL/GenBank/DDBJ whole genome shotgun (WGS) entry which is preliminary data.</text>
</comment>
<keyword evidence="2" id="KW-0276">Fatty acid metabolism</keyword>
<dbReference type="InterPro" id="IPR029045">
    <property type="entry name" value="ClpP/crotonase-like_dom_sf"/>
</dbReference>
<evidence type="ECO:0000259" key="8">
    <source>
        <dbReference type="Pfam" id="PF00725"/>
    </source>
</evidence>
<keyword evidence="6" id="KW-0443">Lipid metabolism</keyword>
<evidence type="ECO:0000256" key="3">
    <source>
        <dbReference type="ARBA" id="ARBA00022963"/>
    </source>
</evidence>
<dbReference type="GO" id="GO:0003857">
    <property type="term" value="F:(3S)-3-hydroxyacyl-CoA dehydrogenase (NAD+) activity"/>
    <property type="evidence" value="ECO:0007669"/>
    <property type="project" value="UniProtKB-EC"/>
</dbReference>
<dbReference type="EMBL" id="JAIVEX010000009">
    <property type="protein sequence ID" value="MDB0523347.1"/>
    <property type="molecule type" value="Genomic_DNA"/>
</dbReference>
<dbReference type="InterPro" id="IPR036291">
    <property type="entry name" value="NAD(P)-bd_dom_sf"/>
</dbReference>
<dbReference type="RefSeq" id="WP_184850808.1">
    <property type="nucleotide sequence ID" value="NZ_JABZEH010000001.1"/>
</dbReference>
<dbReference type="GO" id="GO:0006631">
    <property type="term" value="P:fatty acid metabolic process"/>
    <property type="evidence" value="ECO:0007669"/>
    <property type="project" value="UniProtKB-KW"/>
</dbReference>
<feature type="domain" description="3-hydroxyacyl-CoA dehydrogenase NAD binding" evidence="9">
    <location>
        <begin position="26"/>
        <end position="219"/>
    </location>
</feature>
<dbReference type="Pfam" id="PF00378">
    <property type="entry name" value="ECH_1"/>
    <property type="match status" value="1"/>
</dbReference>
<evidence type="ECO:0000256" key="6">
    <source>
        <dbReference type="ARBA" id="ARBA00023098"/>
    </source>
</evidence>
<evidence type="ECO:0000256" key="4">
    <source>
        <dbReference type="ARBA" id="ARBA00023002"/>
    </source>
</evidence>
<dbReference type="Gene3D" id="3.90.226.10">
    <property type="entry name" value="2-enoyl-CoA Hydratase, Chain A, domain 1"/>
    <property type="match status" value="1"/>
</dbReference>
<keyword evidence="3" id="KW-0442">Lipid degradation</keyword>
<evidence type="ECO:0000256" key="1">
    <source>
        <dbReference type="ARBA" id="ARBA00005005"/>
    </source>
</evidence>
<dbReference type="CDD" id="cd06558">
    <property type="entry name" value="crotonase-like"/>
    <property type="match status" value="1"/>
</dbReference>
<gene>
    <name evidence="10" type="ORF">LBW55_17235</name>
</gene>
<feature type="domain" description="3-hydroxyacyl-CoA dehydrogenase C-terminal" evidence="8">
    <location>
        <begin position="222"/>
        <end position="321"/>
    </location>
</feature>
<keyword evidence="5" id="KW-0520">NAD</keyword>
<evidence type="ECO:0000259" key="9">
    <source>
        <dbReference type="Pfam" id="PF02737"/>
    </source>
</evidence>
<evidence type="ECO:0000313" key="11">
    <source>
        <dbReference type="Proteomes" id="UP001143674"/>
    </source>
</evidence>
<comment type="pathway">
    <text evidence="1">Lipid metabolism; fatty acid beta-oxidation.</text>
</comment>
<dbReference type="InterPro" id="IPR006108">
    <property type="entry name" value="3HC_DH_C"/>
</dbReference>
<dbReference type="Pfam" id="PF02737">
    <property type="entry name" value="3HCDH_N"/>
    <property type="match status" value="1"/>
</dbReference>
<organism evidence="10 11">
    <name type="scientific">Ralstonia solanacearum</name>
    <name type="common">Pseudomonas solanacearum</name>
    <dbReference type="NCBI Taxonomy" id="305"/>
    <lineage>
        <taxon>Bacteria</taxon>
        <taxon>Pseudomonadati</taxon>
        <taxon>Pseudomonadota</taxon>
        <taxon>Betaproteobacteria</taxon>
        <taxon>Burkholderiales</taxon>
        <taxon>Burkholderiaceae</taxon>
        <taxon>Ralstonia</taxon>
        <taxon>Ralstonia solanacearum species complex</taxon>
    </lineage>
</organism>
<reference evidence="10" key="1">
    <citation type="submission" date="2021-09" db="EMBL/GenBank/DDBJ databases">
        <title>Genomic analysis of Ralstonia spp.</title>
        <authorList>
            <person name="Aburjaile F."/>
            <person name="Ariute J.C."/>
            <person name="Pais A.K.L."/>
            <person name="Albuquerque G.M.R."/>
            <person name="Silva A.M.F."/>
            <person name="Brenig B."/>
            <person name="Azevedo V."/>
            <person name="Matiuzzi M."/>
            <person name="Ramos R."/>
            <person name="Goes-Neto A."/>
            <person name="Soares S."/>
            <person name="Iseppon A.M.B."/>
            <person name="Souza E."/>
            <person name="Gama M."/>
        </authorList>
    </citation>
    <scope>NUCLEOTIDE SEQUENCE</scope>
    <source>
        <strain evidence="10">B4</strain>
    </source>
</reference>
<comment type="catalytic activity">
    <reaction evidence="7">
        <text>a (3S)-3-hydroxyacyl-CoA + NAD(+) = a 3-oxoacyl-CoA + NADH + H(+)</text>
        <dbReference type="Rhea" id="RHEA:22432"/>
        <dbReference type="ChEBI" id="CHEBI:15378"/>
        <dbReference type="ChEBI" id="CHEBI:57318"/>
        <dbReference type="ChEBI" id="CHEBI:57540"/>
        <dbReference type="ChEBI" id="CHEBI:57945"/>
        <dbReference type="ChEBI" id="CHEBI:90726"/>
        <dbReference type="EC" id="1.1.1.35"/>
    </reaction>
</comment>
<dbReference type="InterPro" id="IPR006176">
    <property type="entry name" value="3-OHacyl-CoA_DH_NAD-bd"/>
</dbReference>
<dbReference type="PANTHER" id="PTHR48075:SF7">
    <property type="entry name" value="3-HYDROXYACYL-COA DEHYDROGENASE-RELATED"/>
    <property type="match status" value="1"/>
</dbReference>
<evidence type="ECO:0000313" key="10">
    <source>
        <dbReference type="EMBL" id="MDB0523347.1"/>
    </source>
</evidence>
<dbReference type="InterPro" id="IPR001753">
    <property type="entry name" value="Enoyl-CoA_hydra/iso"/>
</dbReference>